<keyword evidence="12" id="KW-0411">Iron-sulfur</keyword>
<protein>
    <submittedName>
        <fullName evidence="18">2Fe-2S iron-sulfur cluster binding domain-containing protein</fullName>
    </submittedName>
</protein>
<dbReference type="InterPro" id="IPR039261">
    <property type="entry name" value="FNR_nucleotide-bd"/>
</dbReference>
<dbReference type="GO" id="GO:0046872">
    <property type="term" value="F:metal ion binding"/>
    <property type="evidence" value="ECO:0007669"/>
    <property type="project" value="UniProtKB-KW"/>
</dbReference>
<dbReference type="Gene3D" id="3.10.20.30">
    <property type="match status" value="1"/>
</dbReference>
<dbReference type="OrthoDB" id="9796486at2"/>
<evidence type="ECO:0000259" key="17">
    <source>
        <dbReference type="PROSITE" id="PS51384"/>
    </source>
</evidence>
<dbReference type="AlphaFoldDB" id="A0A6I6LVG0"/>
<dbReference type="Pfam" id="PF01292">
    <property type="entry name" value="Ni_hydr_CYTB"/>
    <property type="match status" value="1"/>
</dbReference>
<evidence type="ECO:0000313" key="18">
    <source>
        <dbReference type="EMBL" id="QGZ32545.1"/>
    </source>
</evidence>
<dbReference type="GO" id="GO:0050660">
    <property type="term" value="F:flavin adenine dinucleotide binding"/>
    <property type="evidence" value="ECO:0007669"/>
    <property type="project" value="TreeGrafter"/>
</dbReference>
<keyword evidence="3" id="KW-1003">Cell membrane</keyword>
<dbReference type="Pfam" id="PF00111">
    <property type="entry name" value="Fer2"/>
    <property type="match status" value="1"/>
</dbReference>
<feature type="domain" description="2Fe-2S ferredoxin-type" evidence="16">
    <location>
        <begin position="427"/>
        <end position="514"/>
    </location>
</feature>
<comment type="cofactor">
    <cofactor evidence="1">
        <name>FAD</name>
        <dbReference type="ChEBI" id="CHEBI:57692"/>
    </cofactor>
</comment>
<evidence type="ECO:0000256" key="10">
    <source>
        <dbReference type="ARBA" id="ARBA00023002"/>
    </source>
</evidence>
<evidence type="ECO:0000313" key="19">
    <source>
        <dbReference type="Proteomes" id="UP000438983"/>
    </source>
</evidence>
<dbReference type="InterPro" id="IPR017927">
    <property type="entry name" value="FAD-bd_FR_type"/>
</dbReference>
<dbReference type="InterPro" id="IPR008333">
    <property type="entry name" value="Cbr1-like_FAD-bd_dom"/>
</dbReference>
<dbReference type="SUPFAM" id="SSF54292">
    <property type="entry name" value="2Fe-2S ferredoxin-like"/>
    <property type="match status" value="1"/>
</dbReference>
<evidence type="ECO:0000256" key="15">
    <source>
        <dbReference type="SAM" id="Phobius"/>
    </source>
</evidence>
<evidence type="ECO:0000256" key="11">
    <source>
        <dbReference type="ARBA" id="ARBA00023004"/>
    </source>
</evidence>
<keyword evidence="13 15" id="KW-0472">Membrane</keyword>
<dbReference type="PANTHER" id="PTHR47354">
    <property type="entry name" value="NADH OXIDOREDUCTASE HCR"/>
    <property type="match status" value="1"/>
</dbReference>
<dbReference type="InterPro" id="IPR016174">
    <property type="entry name" value="Di-haem_cyt_TM"/>
</dbReference>
<dbReference type="GO" id="GO:0016491">
    <property type="term" value="F:oxidoreductase activity"/>
    <property type="evidence" value="ECO:0007669"/>
    <property type="project" value="UniProtKB-KW"/>
</dbReference>
<dbReference type="Gene3D" id="3.40.50.80">
    <property type="entry name" value="Nucleotide-binding domain of ferredoxin-NADP reductase (FNR) module"/>
    <property type="match status" value="1"/>
</dbReference>
<proteinExistence type="predicted"/>
<dbReference type="InterPro" id="IPR012675">
    <property type="entry name" value="Beta-grasp_dom_sf"/>
</dbReference>
<reference evidence="18 19" key="1">
    <citation type="submission" date="2019-12" db="EMBL/GenBank/DDBJ databases">
        <title>Complete genome sequence of Pseudomonas stutzeri.</title>
        <authorList>
            <person name="Lim S.R."/>
            <person name="Kim J.H."/>
        </authorList>
    </citation>
    <scope>NUCLEOTIDE SEQUENCE [LARGE SCALE GENOMIC DNA]</scope>
    <source>
        <strain evidence="18 19">PM101005</strain>
    </source>
</reference>
<keyword evidence="11" id="KW-0408">Iron</keyword>
<dbReference type="PRINTS" id="PR00371">
    <property type="entry name" value="FPNCR"/>
</dbReference>
<dbReference type="PROSITE" id="PS00197">
    <property type="entry name" value="2FE2S_FER_1"/>
    <property type="match status" value="1"/>
</dbReference>
<feature type="transmembrane region" description="Helical" evidence="15">
    <location>
        <begin position="136"/>
        <end position="155"/>
    </location>
</feature>
<evidence type="ECO:0000256" key="2">
    <source>
        <dbReference type="ARBA" id="ARBA00004651"/>
    </source>
</evidence>
<evidence type="ECO:0000256" key="5">
    <source>
        <dbReference type="ARBA" id="ARBA00022692"/>
    </source>
</evidence>
<dbReference type="InterPro" id="IPR011577">
    <property type="entry name" value="Cyt_b561_bac/Ni-Hgenase"/>
</dbReference>
<dbReference type="RefSeq" id="WP_158189969.1">
    <property type="nucleotide sequence ID" value="NZ_CP046902.1"/>
</dbReference>
<gene>
    <name evidence="18" type="ORF">GQA94_21755</name>
</gene>
<evidence type="ECO:0000256" key="6">
    <source>
        <dbReference type="ARBA" id="ARBA00022714"/>
    </source>
</evidence>
<accession>A0A6I6LVG0</accession>
<dbReference type="InterPro" id="IPR001709">
    <property type="entry name" value="Flavoprot_Pyr_Nucl_cyt_Rdtase"/>
</dbReference>
<dbReference type="Gene3D" id="2.40.30.10">
    <property type="entry name" value="Translation factors"/>
    <property type="match status" value="1"/>
</dbReference>
<evidence type="ECO:0000256" key="1">
    <source>
        <dbReference type="ARBA" id="ARBA00001974"/>
    </source>
</evidence>
<dbReference type="CDD" id="cd06214">
    <property type="entry name" value="PA_degradation_oxidoreductase_like"/>
    <property type="match status" value="1"/>
</dbReference>
<sequence>MAAFNRFRLFHWLLAGFFVAVYMSGSSAELLHIWLGYGLLVLLVLRLLISGIHLRGFPRLLPSKRQLRRPDITALGMWLTSAALASFAIATLIGLGMVDNGDVLAALPGVQPNLFGAASDIDFVDWMGDTEGVHQFFADLGLGLVGLHIAYLLVFRRRSIGPMLKGLTKTPKGAALRSQSLPEAGEFVRLQVISRQAETLDTCSYVLQVPGVQRSRFLARPGQFLTLRVPCDESALLRCYSLSQPVGTDGLLRITIKRVAAGRASNWLFEHLEPGDTIEALPPAGLFVPHSLDADLLLLGAGSGITPLMAIIEAALAQGSARVCLFYANRDPESVIFAERLAVLQRDYSQRFDLRQWFDVSQGRADAQQIATQLIDWSRADCFICGPRAFMDTARTALGLLAISDMRIHLERFGAAPGGAARSGGRSRLQVTLAGRMHELQVAPGEVLLEAMEQAGLQPPSACRSGVCAACTCRVVSGSVILRSNQVLTEPQLHQGWTLACQAEPSSAELRVEY</sequence>
<dbReference type="InterPro" id="IPR001041">
    <property type="entry name" value="2Fe-2S_ferredoxin-type"/>
</dbReference>
<feature type="domain" description="FAD-binding FR-type" evidence="17">
    <location>
        <begin position="185"/>
        <end position="290"/>
    </location>
</feature>
<dbReference type="PANTHER" id="PTHR47354:SF8">
    <property type="entry name" value="1,2-PHENYLACETYL-COA EPOXIDASE, SUBUNIT E"/>
    <property type="match status" value="1"/>
</dbReference>
<dbReference type="PROSITE" id="PS51384">
    <property type="entry name" value="FAD_FR"/>
    <property type="match status" value="1"/>
</dbReference>
<evidence type="ECO:0000256" key="3">
    <source>
        <dbReference type="ARBA" id="ARBA00022475"/>
    </source>
</evidence>
<dbReference type="InterPro" id="IPR006058">
    <property type="entry name" value="2Fe2S_fd_BS"/>
</dbReference>
<dbReference type="InterPro" id="IPR001433">
    <property type="entry name" value="OxRdtase_FAD/NAD-bd"/>
</dbReference>
<keyword evidence="7" id="KW-0479">Metal-binding</keyword>
<dbReference type="GO" id="GO:0005886">
    <property type="term" value="C:plasma membrane"/>
    <property type="evidence" value="ECO:0007669"/>
    <property type="project" value="UniProtKB-SubCell"/>
</dbReference>
<dbReference type="SUPFAM" id="SSF52343">
    <property type="entry name" value="Ferredoxin reductase-like, C-terminal NADP-linked domain"/>
    <property type="match status" value="1"/>
</dbReference>
<evidence type="ECO:0000256" key="4">
    <source>
        <dbReference type="ARBA" id="ARBA00022630"/>
    </source>
</evidence>
<evidence type="ECO:0000256" key="8">
    <source>
        <dbReference type="ARBA" id="ARBA00022827"/>
    </source>
</evidence>
<dbReference type="GO" id="GO:0009055">
    <property type="term" value="F:electron transfer activity"/>
    <property type="evidence" value="ECO:0007669"/>
    <property type="project" value="InterPro"/>
</dbReference>
<dbReference type="CDD" id="cd00207">
    <property type="entry name" value="fer2"/>
    <property type="match status" value="1"/>
</dbReference>
<dbReference type="InterPro" id="IPR050415">
    <property type="entry name" value="MRET"/>
</dbReference>
<comment type="cofactor">
    <cofactor evidence="14">
        <name>[2Fe-2S] cluster</name>
        <dbReference type="ChEBI" id="CHEBI:190135"/>
    </cofactor>
</comment>
<dbReference type="InterPro" id="IPR036010">
    <property type="entry name" value="2Fe-2S_ferredoxin-like_sf"/>
</dbReference>
<dbReference type="Pfam" id="PF00970">
    <property type="entry name" value="FAD_binding_6"/>
    <property type="match status" value="1"/>
</dbReference>
<feature type="transmembrane region" description="Helical" evidence="15">
    <location>
        <begin position="7"/>
        <end position="25"/>
    </location>
</feature>
<dbReference type="EMBL" id="CP046902">
    <property type="protein sequence ID" value="QGZ32545.1"/>
    <property type="molecule type" value="Genomic_DNA"/>
</dbReference>
<name>A0A6I6LVG0_STUST</name>
<evidence type="ECO:0000256" key="12">
    <source>
        <dbReference type="ARBA" id="ARBA00023014"/>
    </source>
</evidence>
<dbReference type="Pfam" id="PF00175">
    <property type="entry name" value="NAD_binding_1"/>
    <property type="match status" value="1"/>
</dbReference>
<organism evidence="18 19">
    <name type="scientific">Stutzerimonas stutzeri</name>
    <name type="common">Pseudomonas stutzeri</name>
    <dbReference type="NCBI Taxonomy" id="316"/>
    <lineage>
        <taxon>Bacteria</taxon>
        <taxon>Pseudomonadati</taxon>
        <taxon>Pseudomonadota</taxon>
        <taxon>Gammaproteobacteria</taxon>
        <taxon>Pseudomonadales</taxon>
        <taxon>Pseudomonadaceae</taxon>
        <taxon>Stutzerimonas</taxon>
    </lineage>
</organism>
<evidence type="ECO:0000256" key="9">
    <source>
        <dbReference type="ARBA" id="ARBA00022989"/>
    </source>
</evidence>
<keyword evidence="6" id="KW-0001">2Fe-2S</keyword>
<dbReference type="Proteomes" id="UP000438983">
    <property type="component" value="Chromosome"/>
</dbReference>
<keyword evidence="8" id="KW-0274">FAD</keyword>
<evidence type="ECO:0000259" key="16">
    <source>
        <dbReference type="PROSITE" id="PS51085"/>
    </source>
</evidence>
<feature type="transmembrane region" description="Helical" evidence="15">
    <location>
        <begin position="75"/>
        <end position="98"/>
    </location>
</feature>
<dbReference type="InterPro" id="IPR017938">
    <property type="entry name" value="Riboflavin_synthase-like_b-brl"/>
</dbReference>
<keyword evidence="9 15" id="KW-1133">Transmembrane helix</keyword>
<comment type="subcellular location">
    <subcellularLocation>
        <location evidence="2">Cell membrane</location>
        <topology evidence="2">Multi-pass membrane protein</topology>
    </subcellularLocation>
</comment>
<dbReference type="GO" id="GO:0022904">
    <property type="term" value="P:respiratory electron transport chain"/>
    <property type="evidence" value="ECO:0007669"/>
    <property type="project" value="InterPro"/>
</dbReference>
<evidence type="ECO:0000256" key="7">
    <source>
        <dbReference type="ARBA" id="ARBA00022723"/>
    </source>
</evidence>
<dbReference type="SUPFAM" id="SSF63380">
    <property type="entry name" value="Riboflavin synthase domain-like"/>
    <property type="match status" value="1"/>
</dbReference>
<keyword evidence="10" id="KW-0560">Oxidoreductase</keyword>
<feature type="transmembrane region" description="Helical" evidence="15">
    <location>
        <begin position="31"/>
        <end position="54"/>
    </location>
</feature>
<keyword evidence="4" id="KW-0285">Flavoprotein</keyword>
<evidence type="ECO:0000256" key="14">
    <source>
        <dbReference type="ARBA" id="ARBA00034078"/>
    </source>
</evidence>
<evidence type="ECO:0000256" key="13">
    <source>
        <dbReference type="ARBA" id="ARBA00023136"/>
    </source>
</evidence>
<dbReference type="PROSITE" id="PS51085">
    <property type="entry name" value="2FE2S_FER_2"/>
    <property type="match status" value="1"/>
</dbReference>
<keyword evidence="5 15" id="KW-0812">Transmembrane</keyword>
<dbReference type="GO" id="GO:0051537">
    <property type="term" value="F:2 iron, 2 sulfur cluster binding"/>
    <property type="evidence" value="ECO:0007669"/>
    <property type="project" value="UniProtKB-KW"/>
</dbReference>
<dbReference type="SUPFAM" id="SSF81342">
    <property type="entry name" value="Transmembrane di-heme cytochromes"/>
    <property type="match status" value="1"/>
</dbReference>